<keyword evidence="1" id="KW-0723">Serine/threonine-protein kinase</keyword>
<keyword evidence="4" id="KW-1185">Reference proteome</keyword>
<comment type="caution">
    <text evidence="3">The sequence shown here is derived from an EMBL/GenBank/DDBJ whole genome shotgun (WGS) entry which is preliminary data.</text>
</comment>
<protein>
    <submittedName>
        <fullName evidence="3">ATP-binding protein</fullName>
    </submittedName>
</protein>
<dbReference type="SUPFAM" id="SSF55874">
    <property type="entry name" value="ATPase domain of HSP90 chaperone/DNA topoisomerase II/histidine kinase"/>
    <property type="match status" value="1"/>
</dbReference>
<feature type="domain" description="Histidine kinase/HSP90-like ATPase" evidence="2">
    <location>
        <begin position="12"/>
        <end position="131"/>
    </location>
</feature>
<reference evidence="4" key="1">
    <citation type="journal article" date="2019" name="Int. J. Syst. Evol. Microbiol.">
        <title>The Global Catalogue of Microorganisms (GCM) 10K type strain sequencing project: providing services to taxonomists for standard genome sequencing and annotation.</title>
        <authorList>
            <consortium name="The Broad Institute Genomics Platform"/>
            <consortium name="The Broad Institute Genome Sequencing Center for Infectious Disease"/>
            <person name="Wu L."/>
            <person name="Ma J."/>
        </authorList>
    </citation>
    <scope>NUCLEOTIDE SEQUENCE [LARGE SCALE GENOMIC DNA]</scope>
    <source>
        <strain evidence="4">JCM 9373</strain>
    </source>
</reference>
<keyword evidence="3" id="KW-0547">Nucleotide-binding</keyword>
<evidence type="ECO:0000313" key="3">
    <source>
        <dbReference type="EMBL" id="GAA3164729.1"/>
    </source>
</evidence>
<organism evidence="3 4">
    <name type="scientific">Planomonospora alba</name>
    <dbReference type="NCBI Taxonomy" id="161354"/>
    <lineage>
        <taxon>Bacteria</taxon>
        <taxon>Bacillati</taxon>
        <taxon>Actinomycetota</taxon>
        <taxon>Actinomycetes</taxon>
        <taxon>Streptosporangiales</taxon>
        <taxon>Streptosporangiaceae</taxon>
        <taxon>Planomonospora</taxon>
    </lineage>
</organism>
<keyword evidence="1" id="KW-0418">Kinase</keyword>
<gene>
    <name evidence="3" type="ORF">GCM10010466_64530</name>
</gene>
<proteinExistence type="predicted"/>
<dbReference type="InterPro" id="IPR050267">
    <property type="entry name" value="Anti-sigma-factor_SerPK"/>
</dbReference>
<sequence>MKVVGLLGQVAFPGELASVPRARRYVRDLLDTAGHRQADDALLLVSELVANSVRHSDSGRRPDGQVTVAVANHDGALHINVIDAGSAEHRPSLRAGTDPGSCTGRGLWLVDELAADWGWHDTPAGRVVWFRLSGG</sequence>
<dbReference type="EMBL" id="BAAAUT010000087">
    <property type="protein sequence ID" value="GAA3164729.1"/>
    <property type="molecule type" value="Genomic_DNA"/>
</dbReference>
<evidence type="ECO:0000259" key="2">
    <source>
        <dbReference type="Pfam" id="PF13581"/>
    </source>
</evidence>
<keyword evidence="1" id="KW-0808">Transferase</keyword>
<keyword evidence="3" id="KW-0067">ATP-binding</keyword>
<dbReference type="Gene3D" id="3.30.565.10">
    <property type="entry name" value="Histidine kinase-like ATPase, C-terminal domain"/>
    <property type="match status" value="1"/>
</dbReference>
<accession>A0ABP6P205</accession>
<name>A0ABP6P205_9ACTN</name>
<dbReference type="PANTHER" id="PTHR35526">
    <property type="entry name" value="ANTI-SIGMA-F FACTOR RSBW-RELATED"/>
    <property type="match status" value="1"/>
</dbReference>
<dbReference type="InterPro" id="IPR003594">
    <property type="entry name" value="HATPase_dom"/>
</dbReference>
<dbReference type="Pfam" id="PF13581">
    <property type="entry name" value="HATPase_c_2"/>
    <property type="match status" value="1"/>
</dbReference>
<evidence type="ECO:0000256" key="1">
    <source>
        <dbReference type="ARBA" id="ARBA00022527"/>
    </source>
</evidence>
<dbReference type="PANTHER" id="PTHR35526:SF3">
    <property type="entry name" value="ANTI-SIGMA-F FACTOR RSBW"/>
    <property type="match status" value="1"/>
</dbReference>
<dbReference type="CDD" id="cd16936">
    <property type="entry name" value="HATPase_RsbW-like"/>
    <property type="match status" value="1"/>
</dbReference>
<dbReference type="Proteomes" id="UP001500320">
    <property type="component" value="Unassembled WGS sequence"/>
</dbReference>
<dbReference type="InterPro" id="IPR036890">
    <property type="entry name" value="HATPase_C_sf"/>
</dbReference>
<dbReference type="GO" id="GO:0005524">
    <property type="term" value="F:ATP binding"/>
    <property type="evidence" value="ECO:0007669"/>
    <property type="project" value="UniProtKB-KW"/>
</dbReference>
<evidence type="ECO:0000313" key="4">
    <source>
        <dbReference type="Proteomes" id="UP001500320"/>
    </source>
</evidence>